<gene>
    <name evidence="1" type="ORF">SBF1_660022</name>
</gene>
<dbReference type="EMBL" id="OMOF01000623">
    <property type="protein sequence ID" value="SPF53381.1"/>
    <property type="molecule type" value="Genomic_DNA"/>
</dbReference>
<reference evidence="2" key="1">
    <citation type="submission" date="2018-02" db="EMBL/GenBank/DDBJ databases">
        <authorList>
            <person name="Hausmann B."/>
        </authorList>
    </citation>
    <scope>NUCLEOTIDE SEQUENCE [LARGE SCALE GENOMIC DNA]</scope>
    <source>
        <strain evidence="2">Peat soil MAG SbF1</strain>
    </source>
</reference>
<protein>
    <submittedName>
        <fullName evidence="1">Uncharacterized protein</fullName>
    </submittedName>
</protein>
<evidence type="ECO:0000313" key="1">
    <source>
        <dbReference type="EMBL" id="SPF53381.1"/>
    </source>
</evidence>
<sequence length="106" mass="11675">MFCPYYADAAYLTMSGSGNATITITGEAIESTTVQAVLNKAGNQPNNEVDLDNPLITTAAMATNVLNWYAAECSNLYLYEVESWMDFSLECGDVIYWDSQFCTAQK</sequence>
<evidence type="ECO:0000313" key="2">
    <source>
        <dbReference type="Proteomes" id="UP000238916"/>
    </source>
</evidence>
<organism evidence="1 2">
    <name type="scientific">Candidatus Desulfosporosinus infrequens</name>
    <dbReference type="NCBI Taxonomy" id="2043169"/>
    <lineage>
        <taxon>Bacteria</taxon>
        <taxon>Bacillati</taxon>
        <taxon>Bacillota</taxon>
        <taxon>Clostridia</taxon>
        <taxon>Eubacteriales</taxon>
        <taxon>Desulfitobacteriaceae</taxon>
        <taxon>Desulfosporosinus</taxon>
    </lineage>
</organism>
<proteinExistence type="predicted"/>
<dbReference type="Proteomes" id="UP000238916">
    <property type="component" value="Unassembled WGS sequence"/>
</dbReference>
<name>A0A2U3LN72_9FIRM</name>
<accession>A0A2U3LN72</accession>
<dbReference type="AlphaFoldDB" id="A0A2U3LN72"/>